<dbReference type="PANTHER" id="PTHR28158:SF1">
    <property type="entry name" value="SMALL RIBOSOMAL SUBUNIT PROTEIN MS45"/>
    <property type="match status" value="1"/>
</dbReference>
<sequence>MLDPEVNNVRALAAQHGISIKRVDAILRLKGLEAAWKKEGKELQTELNNGMESVLGVQNTLSLSAAQELGEAAVEADRQDQDDLRGQLRERYVRTFWEPVAEGVDPVMPGILQQARETAEKHVQAAEDAKSDPKILGRHKGNPPKVQLLPSGKTPGRPKIQFVDVGGKFIDVKEHMVREKESARRRTVRQKKKVQPS</sequence>
<dbReference type="PANTHER" id="PTHR28158">
    <property type="entry name" value="37S RIBOSOMAL PROTEIN S35, MITOCHONDRIAL"/>
    <property type="match status" value="1"/>
</dbReference>
<accession>A0A9P6L7H8</accession>
<dbReference type="GO" id="GO:0003735">
    <property type="term" value="F:structural constituent of ribosome"/>
    <property type="evidence" value="ECO:0007669"/>
    <property type="project" value="TreeGrafter"/>
</dbReference>
<feature type="compositionally biased region" description="Basic residues" evidence="1">
    <location>
        <begin position="185"/>
        <end position="197"/>
    </location>
</feature>
<proteinExistence type="predicted"/>
<evidence type="ECO:0000256" key="1">
    <source>
        <dbReference type="SAM" id="MobiDB-lite"/>
    </source>
</evidence>
<dbReference type="GO" id="GO:0005763">
    <property type="term" value="C:mitochondrial small ribosomal subunit"/>
    <property type="evidence" value="ECO:0007669"/>
    <property type="project" value="TreeGrafter"/>
</dbReference>
<feature type="compositionally biased region" description="Basic and acidic residues" evidence="1">
    <location>
        <begin position="126"/>
        <end position="135"/>
    </location>
</feature>
<reference evidence="2" key="2">
    <citation type="submission" date="2020-11" db="EMBL/GenBank/DDBJ databases">
        <authorList>
            <consortium name="DOE Joint Genome Institute"/>
            <person name="Kuo A."/>
            <person name="Miyauchi S."/>
            <person name="Kiss E."/>
            <person name="Drula E."/>
            <person name="Kohler A."/>
            <person name="Sanchez-Garcia M."/>
            <person name="Andreopoulos B."/>
            <person name="Barry K.W."/>
            <person name="Bonito G."/>
            <person name="Buee M."/>
            <person name="Carver A."/>
            <person name="Chen C."/>
            <person name="Cichocki N."/>
            <person name="Clum A."/>
            <person name="Culley D."/>
            <person name="Crous P.W."/>
            <person name="Fauchery L."/>
            <person name="Girlanda M."/>
            <person name="Hayes R."/>
            <person name="Keri Z."/>
            <person name="Labutti K."/>
            <person name="Lipzen A."/>
            <person name="Lombard V."/>
            <person name="Magnuson J."/>
            <person name="Maillard F."/>
            <person name="Morin E."/>
            <person name="Murat C."/>
            <person name="Nolan M."/>
            <person name="Ohm R."/>
            <person name="Pangilinan J."/>
            <person name="Pereira M."/>
            <person name="Perotto S."/>
            <person name="Peter M."/>
            <person name="Riley R."/>
            <person name="Sitrit Y."/>
            <person name="Stielow B."/>
            <person name="Szollosi G."/>
            <person name="Zifcakova L."/>
            <person name="Stursova M."/>
            <person name="Spatafora J.W."/>
            <person name="Tedersoo L."/>
            <person name="Vaario L.-M."/>
            <person name="Yamada A."/>
            <person name="Yan M."/>
            <person name="Wang P."/>
            <person name="Xu J."/>
            <person name="Bruns T."/>
            <person name="Baldrian P."/>
            <person name="Vilgalys R."/>
            <person name="Henrissat B."/>
            <person name="Grigoriev I.V."/>
            <person name="Hibbett D."/>
            <person name="Nagy L.G."/>
            <person name="Martin F.M."/>
        </authorList>
    </citation>
    <scope>NUCLEOTIDE SEQUENCE</scope>
    <source>
        <strain evidence="2">UH-Tt-Lm1</strain>
    </source>
</reference>
<feature type="region of interest" description="Disordered" evidence="1">
    <location>
        <begin position="176"/>
        <end position="197"/>
    </location>
</feature>
<gene>
    <name evidence="2" type="ORF">BJ322DRAFT_1055930</name>
</gene>
<evidence type="ECO:0000313" key="2">
    <source>
        <dbReference type="EMBL" id="KAF9785710.1"/>
    </source>
</evidence>
<name>A0A9P6L7H8_9AGAM</name>
<keyword evidence="3" id="KW-1185">Reference proteome</keyword>
<dbReference type="Proteomes" id="UP000736335">
    <property type="component" value="Unassembled WGS sequence"/>
</dbReference>
<dbReference type="AlphaFoldDB" id="A0A9P6L7H8"/>
<comment type="caution">
    <text evidence="2">The sequence shown here is derived from an EMBL/GenBank/DDBJ whole genome shotgun (WGS) entry which is preliminary data.</text>
</comment>
<dbReference type="EMBL" id="WIUZ02000006">
    <property type="protein sequence ID" value="KAF9785710.1"/>
    <property type="molecule type" value="Genomic_DNA"/>
</dbReference>
<evidence type="ECO:0000313" key="3">
    <source>
        <dbReference type="Proteomes" id="UP000736335"/>
    </source>
</evidence>
<dbReference type="InterPro" id="IPR021036">
    <property type="entry name" value="Ribosomal_mS45"/>
</dbReference>
<protein>
    <submittedName>
        <fullName evidence="2">Uncharacterized protein</fullName>
    </submittedName>
</protein>
<dbReference type="Pfam" id="PF12298">
    <property type="entry name" value="Bot1p"/>
    <property type="match status" value="1"/>
</dbReference>
<feature type="region of interest" description="Disordered" evidence="1">
    <location>
        <begin position="126"/>
        <end position="145"/>
    </location>
</feature>
<dbReference type="OrthoDB" id="10052321at2759"/>
<organism evidence="2 3">
    <name type="scientific">Thelephora terrestris</name>
    <dbReference type="NCBI Taxonomy" id="56493"/>
    <lineage>
        <taxon>Eukaryota</taxon>
        <taxon>Fungi</taxon>
        <taxon>Dikarya</taxon>
        <taxon>Basidiomycota</taxon>
        <taxon>Agaricomycotina</taxon>
        <taxon>Agaricomycetes</taxon>
        <taxon>Thelephorales</taxon>
        <taxon>Thelephoraceae</taxon>
        <taxon>Thelephora</taxon>
    </lineage>
</organism>
<reference evidence="2" key="1">
    <citation type="journal article" date="2020" name="Nat. Commun.">
        <title>Large-scale genome sequencing of mycorrhizal fungi provides insights into the early evolution of symbiotic traits.</title>
        <authorList>
            <person name="Miyauchi S."/>
            <person name="Kiss E."/>
            <person name="Kuo A."/>
            <person name="Drula E."/>
            <person name="Kohler A."/>
            <person name="Sanchez-Garcia M."/>
            <person name="Morin E."/>
            <person name="Andreopoulos B."/>
            <person name="Barry K.W."/>
            <person name="Bonito G."/>
            <person name="Buee M."/>
            <person name="Carver A."/>
            <person name="Chen C."/>
            <person name="Cichocki N."/>
            <person name="Clum A."/>
            <person name="Culley D."/>
            <person name="Crous P.W."/>
            <person name="Fauchery L."/>
            <person name="Girlanda M."/>
            <person name="Hayes R.D."/>
            <person name="Keri Z."/>
            <person name="LaButti K."/>
            <person name="Lipzen A."/>
            <person name="Lombard V."/>
            <person name="Magnuson J."/>
            <person name="Maillard F."/>
            <person name="Murat C."/>
            <person name="Nolan M."/>
            <person name="Ohm R.A."/>
            <person name="Pangilinan J."/>
            <person name="Pereira M.F."/>
            <person name="Perotto S."/>
            <person name="Peter M."/>
            <person name="Pfister S."/>
            <person name="Riley R."/>
            <person name="Sitrit Y."/>
            <person name="Stielow J.B."/>
            <person name="Szollosi G."/>
            <person name="Zifcakova L."/>
            <person name="Stursova M."/>
            <person name="Spatafora J.W."/>
            <person name="Tedersoo L."/>
            <person name="Vaario L.M."/>
            <person name="Yamada A."/>
            <person name="Yan M."/>
            <person name="Wang P."/>
            <person name="Xu J."/>
            <person name="Bruns T."/>
            <person name="Baldrian P."/>
            <person name="Vilgalys R."/>
            <person name="Dunand C."/>
            <person name="Henrissat B."/>
            <person name="Grigoriev I.V."/>
            <person name="Hibbett D."/>
            <person name="Nagy L.G."/>
            <person name="Martin F.M."/>
        </authorList>
    </citation>
    <scope>NUCLEOTIDE SEQUENCE</scope>
    <source>
        <strain evidence="2">UH-Tt-Lm1</strain>
    </source>
</reference>
<dbReference type="GO" id="GO:0032543">
    <property type="term" value="P:mitochondrial translation"/>
    <property type="evidence" value="ECO:0007669"/>
    <property type="project" value="TreeGrafter"/>
</dbReference>